<dbReference type="RefSeq" id="WP_322607888.1">
    <property type="nucleotide sequence ID" value="NZ_JARVCO010000007.1"/>
</dbReference>
<comment type="caution">
    <text evidence="2">The sequence shown here is derived from an EMBL/GenBank/DDBJ whole genome shotgun (WGS) entry which is preliminary data.</text>
</comment>
<dbReference type="Gene3D" id="1.20.5.300">
    <property type="match status" value="1"/>
</dbReference>
<keyword evidence="1" id="KW-0175">Coiled coil</keyword>
<evidence type="ECO:0000256" key="1">
    <source>
        <dbReference type="SAM" id="Coils"/>
    </source>
</evidence>
<proteinExistence type="predicted"/>
<reference evidence="2 3" key="1">
    <citation type="journal article" date="2024" name="Appl. Environ. Microbiol.">
        <title>Pontiella agarivorans sp. nov., a novel marine anaerobic bacterium capable of degrading macroalgal polysaccharides and fixing nitrogen.</title>
        <authorList>
            <person name="Liu N."/>
            <person name="Kivenson V."/>
            <person name="Peng X."/>
            <person name="Cui Z."/>
            <person name="Lankiewicz T.S."/>
            <person name="Gosselin K.M."/>
            <person name="English C.J."/>
            <person name="Blair E.M."/>
            <person name="O'Malley M.A."/>
            <person name="Valentine D.L."/>
        </authorList>
    </citation>
    <scope>NUCLEOTIDE SEQUENCE [LARGE SCALE GENOMIC DNA]</scope>
    <source>
        <strain evidence="2 3">NLcol2</strain>
    </source>
</reference>
<protein>
    <submittedName>
        <fullName evidence="2">SlyX family protein</fullName>
    </submittedName>
</protein>
<dbReference type="EMBL" id="JARVCO010000007">
    <property type="protein sequence ID" value="MDZ8118089.1"/>
    <property type="molecule type" value="Genomic_DNA"/>
</dbReference>
<sequence length="65" mass="7831">MEERIIQLETLAAMQDKTIESLNEEIYRQQQDIARLTKRLERMEEKILQLQHPNEIAGNERPPHY</sequence>
<evidence type="ECO:0000313" key="3">
    <source>
        <dbReference type="Proteomes" id="UP001290861"/>
    </source>
</evidence>
<keyword evidence="3" id="KW-1185">Reference proteome</keyword>
<dbReference type="PANTHER" id="PTHR36508">
    <property type="entry name" value="PROTEIN SLYX"/>
    <property type="match status" value="1"/>
</dbReference>
<feature type="coiled-coil region" evidence="1">
    <location>
        <begin position="5"/>
        <end position="53"/>
    </location>
</feature>
<dbReference type="PANTHER" id="PTHR36508:SF1">
    <property type="entry name" value="PROTEIN SLYX"/>
    <property type="match status" value="1"/>
</dbReference>
<name>A0ABU5MV51_9BACT</name>
<dbReference type="Pfam" id="PF04102">
    <property type="entry name" value="SlyX"/>
    <property type="match status" value="1"/>
</dbReference>
<dbReference type="Proteomes" id="UP001290861">
    <property type="component" value="Unassembled WGS sequence"/>
</dbReference>
<accession>A0ABU5MV51</accession>
<gene>
    <name evidence="2" type="ORF">P9H32_05555</name>
</gene>
<evidence type="ECO:0000313" key="2">
    <source>
        <dbReference type="EMBL" id="MDZ8118089.1"/>
    </source>
</evidence>
<organism evidence="2 3">
    <name type="scientific">Pontiella agarivorans</name>
    <dbReference type="NCBI Taxonomy" id="3038953"/>
    <lineage>
        <taxon>Bacteria</taxon>
        <taxon>Pseudomonadati</taxon>
        <taxon>Kiritimatiellota</taxon>
        <taxon>Kiritimatiellia</taxon>
        <taxon>Kiritimatiellales</taxon>
        <taxon>Pontiellaceae</taxon>
        <taxon>Pontiella</taxon>
    </lineage>
</organism>
<dbReference type="InterPro" id="IPR007236">
    <property type="entry name" value="SlyX"/>
</dbReference>